<dbReference type="AlphaFoldDB" id="A0A4U3A877"/>
<proteinExistence type="predicted"/>
<gene>
    <name evidence="2" type="ORF">FC701_14610</name>
</gene>
<feature type="compositionally biased region" description="Polar residues" evidence="1">
    <location>
        <begin position="1"/>
        <end position="12"/>
    </location>
</feature>
<evidence type="ECO:0000313" key="3">
    <source>
        <dbReference type="Proteomes" id="UP000305524"/>
    </source>
</evidence>
<feature type="region of interest" description="Disordered" evidence="1">
    <location>
        <begin position="1"/>
        <end position="29"/>
    </location>
</feature>
<organism evidence="2 3">
    <name type="scientific">Bacillus mycoides</name>
    <dbReference type="NCBI Taxonomy" id="1405"/>
    <lineage>
        <taxon>Bacteria</taxon>
        <taxon>Bacillati</taxon>
        <taxon>Bacillota</taxon>
        <taxon>Bacilli</taxon>
        <taxon>Bacillales</taxon>
        <taxon>Bacillaceae</taxon>
        <taxon>Bacillus</taxon>
        <taxon>Bacillus cereus group</taxon>
    </lineage>
</organism>
<sequence>MRNKWTTSSNDGNDSKIKKQLTKASCPTLQGGTRRKSNVMYSIDGILNFIQGRLIFKCDLGLVPEK</sequence>
<accession>A0A4U3A877</accession>
<reference evidence="2 3" key="1">
    <citation type="journal article" date="2019" name="Environ. Microbiol.">
        <title>An active ?-lactamase is a part of an orchestrated cell wall stress resistance network of Bacillus subtilis and related rhizosphere species.</title>
        <authorList>
            <person name="Bucher T."/>
            <person name="Keren-Paz A."/>
            <person name="Hausser J."/>
            <person name="Olender T."/>
            <person name="Cytryn E."/>
            <person name="Kolodkin-Gal I."/>
        </authorList>
    </citation>
    <scope>NUCLEOTIDE SEQUENCE [LARGE SCALE GENOMIC DNA]</scope>
    <source>
        <strain evidence="2 3">I186</strain>
    </source>
</reference>
<comment type="caution">
    <text evidence="2">The sequence shown here is derived from an EMBL/GenBank/DDBJ whole genome shotgun (WGS) entry which is preliminary data.</text>
</comment>
<protein>
    <submittedName>
        <fullName evidence="2">Uncharacterized protein</fullName>
    </submittedName>
</protein>
<evidence type="ECO:0000313" key="2">
    <source>
        <dbReference type="EMBL" id="TKI84274.1"/>
    </source>
</evidence>
<dbReference type="Proteomes" id="UP000305524">
    <property type="component" value="Unassembled WGS sequence"/>
</dbReference>
<evidence type="ECO:0000256" key="1">
    <source>
        <dbReference type="SAM" id="MobiDB-lite"/>
    </source>
</evidence>
<dbReference type="EMBL" id="SZOD01000325">
    <property type="protein sequence ID" value="TKI84274.1"/>
    <property type="molecule type" value="Genomic_DNA"/>
</dbReference>
<name>A0A4U3A877_BACMY</name>